<dbReference type="AlphaFoldDB" id="K1QCI7"/>
<organism evidence="2">
    <name type="scientific">Magallana gigas</name>
    <name type="common">Pacific oyster</name>
    <name type="synonym">Crassostrea gigas</name>
    <dbReference type="NCBI Taxonomy" id="29159"/>
    <lineage>
        <taxon>Eukaryota</taxon>
        <taxon>Metazoa</taxon>
        <taxon>Spiralia</taxon>
        <taxon>Lophotrochozoa</taxon>
        <taxon>Mollusca</taxon>
        <taxon>Bivalvia</taxon>
        <taxon>Autobranchia</taxon>
        <taxon>Pteriomorphia</taxon>
        <taxon>Ostreida</taxon>
        <taxon>Ostreoidea</taxon>
        <taxon>Ostreidae</taxon>
        <taxon>Magallana</taxon>
    </lineage>
</organism>
<protein>
    <recommendedName>
        <fullName evidence="1">Mitochondria-eating protein C-terminal domain-containing protein</fullName>
    </recommendedName>
</protein>
<evidence type="ECO:0000259" key="1">
    <source>
        <dbReference type="Pfam" id="PF16026"/>
    </source>
</evidence>
<dbReference type="EMBL" id="JH817257">
    <property type="protein sequence ID" value="EKC19226.1"/>
    <property type="molecule type" value="Genomic_DNA"/>
</dbReference>
<feature type="domain" description="Mitochondria-eating protein C-terminal" evidence="1">
    <location>
        <begin position="67"/>
        <end position="161"/>
    </location>
</feature>
<name>K1QCI7_MAGGI</name>
<sequence length="163" mass="18750">MGIRNALDMAMKDSSFDRKMQAKAEAEYETLKTSIKSFKTKEKKKVYDDQWSEAFEALKAEGKQEKETVAELLNIVQKYGLTKHRGDKRIDKYIEILSELIWYMVIQDPPMVLKFIRNGEKMDKEGPFKPYSKTGRVAEVCVWPALLLHEGGPMIAKGFALPQ</sequence>
<dbReference type="InterPro" id="IPR031981">
    <property type="entry name" value="MIEAP_C"/>
</dbReference>
<proteinExistence type="predicted"/>
<reference evidence="2" key="1">
    <citation type="journal article" date="2012" name="Nature">
        <title>The oyster genome reveals stress adaptation and complexity of shell formation.</title>
        <authorList>
            <person name="Zhang G."/>
            <person name="Fang X."/>
            <person name="Guo X."/>
            <person name="Li L."/>
            <person name="Luo R."/>
            <person name="Xu F."/>
            <person name="Yang P."/>
            <person name="Zhang L."/>
            <person name="Wang X."/>
            <person name="Qi H."/>
            <person name="Xiong Z."/>
            <person name="Que H."/>
            <person name="Xie Y."/>
            <person name="Holland P.W."/>
            <person name="Paps J."/>
            <person name="Zhu Y."/>
            <person name="Wu F."/>
            <person name="Chen Y."/>
            <person name="Wang J."/>
            <person name="Peng C."/>
            <person name="Meng J."/>
            <person name="Yang L."/>
            <person name="Liu J."/>
            <person name="Wen B."/>
            <person name="Zhang N."/>
            <person name="Huang Z."/>
            <person name="Zhu Q."/>
            <person name="Feng Y."/>
            <person name="Mount A."/>
            <person name="Hedgecock D."/>
            <person name="Xu Z."/>
            <person name="Liu Y."/>
            <person name="Domazet-Loso T."/>
            <person name="Du Y."/>
            <person name="Sun X."/>
            <person name="Zhang S."/>
            <person name="Liu B."/>
            <person name="Cheng P."/>
            <person name="Jiang X."/>
            <person name="Li J."/>
            <person name="Fan D."/>
            <person name="Wang W."/>
            <person name="Fu W."/>
            <person name="Wang T."/>
            <person name="Wang B."/>
            <person name="Zhang J."/>
            <person name="Peng Z."/>
            <person name="Li Y."/>
            <person name="Li N."/>
            <person name="Wang J."/>
            <person name="Chen M."/>
            <person name="He Y."/>
            <person name="Tan F."/>
            <person name="Song X."/>
            <person name="Zheng Q."/>
            <person name="Huang R."/>
            <person name="Yang H."/>
            <person name="Du X."/>
            <person name="Chen L."/>
            <person name="Yang M."/>
            <person name="Gaffney P.M."/>
            <person name="Wang S."/>
            <person name="Luo L."/>
            <person name="She Z."/>
            <person name="Ming Y."/>
            <person name="Huang W."/>
            <person name="Zhang S."/>
            <person name="Huang B."/>
            <person name="Zhang Y."/>
            <person name="Qu T."/>
            <person name="Ni P."/>
            <person name="Miao G."/>
            <person name="Wang J."/>
            <person name="Wang Q."/>
            <person name="Steinberg C.E."/>
            <person name="Wang H."/>
            <person name="Li N."/>
            <person name="Qian L."/>
            <person name="Zhang G."/>
            <person name="Li Y."/>
            <person name="Yang H."/>
            <person name="Liu X."/>
            <person name="Wang J."/>
            <person name="Yin Y."/>
            <person name="Wang J."/>
        </authorList>
    </citation>
    <scope>NUCLEOTIDE SEQUENCE [LARGE SCALE GENOMIC DNA]</scope>
    <source>
        <strain evidence="2">05x7-T-G4-1.051#20</strain>
    </source>
</reference>
<dbReference type="Pfam" id="PF16026">
    <property type="entry name" value="MIEAP"/>
    <property type="match status" value="1"/>
</dbReference>
<dbReference type="HOGENOM" id="CLU_1628650_0_0_1"/>
<gene>
    <name evidence="2" type="ORF">CGI_10009259</name>
</gene>
<dbReference type="InParanoid" id="K1QCI7"/>
<evidence type="ECO:0000313" key="2">
    <source>
        <dbReference type="EMBL" id="EKC19226.1"/>
    </source>
</evidence>
<accession>K1QCI7</accession>